<dbReference type="GO" id="GO:0005783">
    <property type="term" value="C:endoplasmic reticulum"/>
    <property type="evidence" value="ECO:0007669"/>
    <property type="project" value="TreeGrafter"/>
</dbReference>
<dbReference type="InterPro" id="IPR020845">
    <property type="entry name" value="AMP-binding_CS"/>
</dbReference>
<feature type="domain" description="AMP-dependent synthetase/ligase" evidence="5">
    <location>
        <begin position="330"/>
        <end position="408"/>
    </location>
</feature>
<accession>A0A7R8D1T2</accession>
<gene>
    <name evidence="6" type="ORF">LSAA_12862</name>
</gene>
<sequence length="577" mass="64505">MSTDYRQVNMKPKISLVPSDRFVVSSIDDAVKLRTGSEVPSNYDPISIPQLLEETASEAGYIPALRVRRNGDLITWTFRDYLKDVRTAAKAMLKCGLEEGNGVCILGFNSPEWFIADLGAIYAGGIPSGIYPTNNPDSCKYIASHCHCTIMFVENQEQLQKIQSIKTQLPHLRKIIQYIGEPTDPDVLSWNAFISLGTEPELEQLLEISLSKIAANKCCHLVYTSGTTGNPKGVMLSHDNITFTAKNTGEHYKLKEKGGTIRQLFTLKPYCCIQRVLKKHIGRWAKKTGYRYNKSLITHPNQDKDIQYKVANKVVFQKVKALLGFDKCVHFVSSGAPLSIETLEYFMSLDILIMELYGMSECCGPHTANTLRAWKPGKVGRDLPGFLTKIDKDGEIHMKGRNIFMGYLNDSISTDDAFTDDGFLKSGDLGELDSSGFLRVTGRRKELIITAGGENIPPVLIEDKLKASLPILSNAMVIGDNKKYLSCFLTLKVNEDSETHEPSDRLSPLSEEWCNKLGSHVRTVSEILENPEEQVLAAIQEGINKYNINATSNAQKNSKVDNNPQRFFRVHSSHHLF</sequence>
<keyword evidence="3" id="KW-0443">Lipid metabolism</keyword>
<dbReference type="Gene3D" id="3.40.50.12780">
    <property type="entry name" value="N-terminal domain of ligase-like"/>
    <property type="match status" value="2"/>
</dbReference>
<evidence type="ECO:0000256" key="4">
    <source>
        <dbReference type="ARBA" id="ARBA00026121"/>
    </source>
</evidence>
<evidence type="ECO:0000313" key="6">
    <source>
        <dbReference type="EMBL" id="CAF2998835.1"/>
    </source>
</evidence>
<dbReference type="GO" id="GO:0016020">
    <property type="term" value="C:membrane"/>
    <property type="evidence" value="ECO:0007669"/>
    <property type="project" value="TreeGrafter"/>
</dbReference>
<keyword evidence="1 6" id="KW-0436">Ligase</keyword>
<proteinExistence type="predicted"/>
<dbReference type="PANTHER" id="PTHR43272">
    <property type="entry name" value="LONG-CHAIN-FATTY-ACID--COA LIGASE"/>
    <property type="match status" value="1"/>
</dbReference>
<dbReference type="OrthoDB" id="3633556at2759"/>
<evidence type="ECO:0000256" key="3">
    <source>
        <dbReference type="ARBA" id="ARBA00023098"/>
    </source>
</evidence>
<dbReference type="EC" id="6.2.1.3" evidence="4"/>
<evidence type="ECO:0000313" key="7">
    <source>
        <dbReference type="Proteomes" id="UP000675881"/>
    </source>
</evidence>
<reference evidence="6" key="1">
    <citation type="submission" date="2021-02" db="EMBL/GenBank/DDBJ databases">
        <authorList>
            <person name="Bekaert M."/>
        </authorList>
    </citation>
    <scope>NUCLEOTIDE SEQUENCE</scope>
    <source>
        <strain evidence="6">IoA-00</strain>
    </source>
</reference>
<evidence type="ECO:0000256" key="1">
    <source>
        <dbReference type="ARBA" id="ARBA00022598"/>
    </source>
</evidence>
<protein>
    <recommendedName>
        <fullName evidence="4">long-chain-fatty-acid--CoA ligase</fullName>
        <ecNumber evidence="4">6.2.1.3</ecNumber>
    </recommendedName>
</protein>
<keyword evidence="2" id="KW-0276">Fatty acid metabolism</keyword>
<dbReference type="PROSITE" id="PS00455">
    <property type="entry name" value="AMP_BINDING"/>
    <property type="match status" value="1"/>
</dbReference>
<feature type="domain" description="AMP-dependent synthetase/ligase" evidence="5">
    <location>
        <begin position="55"/>
        <end position="272"/>
    </location>
</feature>
<evidence type="ECO:0000256" key="2">
    <source>
        <dbReference type="ARBA" id="ARBA00022832"/>
    </source>
</evidence>
<dbReference type="InterPro" id="IPR000873">
    <property type="entry name" value="AMP-dep_synth/lig_dom"/>
</dbReference>
<keyword evidence="7" id="KW-1185">Reference proteome</keyword>
<organism evidence="6 7">
    <name type="scientific">Lepeophtheirus salmonis</name>
    <name type="common">Salmon louse</name>
    <name type="synonym">Caligus salmonis</name>
    <dbReference type="NCBI Taxonomy" id="72036"/>
    <lineage>
        <taxon>Eukaryota</taxon>
        <taxon>Metazoa</taxon>
        <taxon>Ecdysozoa</taxon>
        <taxon>Arthropoda</taxon>
        <taxon>Crustacea</taxon>
        <taxon>Multicrustacea</taxon>
        <taxon>Hexanauplia</taxon>
        <taxon>Copepoda</taxon>
        <taxon>Siphonostomatoida</taxon>
        <taxon>Caligidae</taxon>
        <taxon>Lepeophtheirus</taxon>
    </lineage>
</organism>
<dbReference type="Pfam" id="PF23562">
    <property type="entry name" value="AMP-binding_C_3"/>
    <property type="match status" value="1"/>
</dbReference>
<dbReference type="Pfam" id="PF00501">
    <property type="entry name" value="AMP-binding"/>
    <property type="match status" value="2"/>
</dbReference>
<dbReference type="PANTHER" id="PTHR43272:SF32">
    <property type="entry name" value="AMP-DEPENDENT SYNTHETASE_LIGASE DOMAIN-CONTAINING PROTEIN"/>
    <property type="match status" value="1"/>
</dbReference>
<dbReference type="GO" id="GO:0004467">
    <property type="term" value="F:long-chain fatty acid-CoA ligase activity"/>
    <property type="evidence" value="ECO:0007669"/>
    <property type="project" value="UniProtKB-EC"/>
</dbReference>
<dbReference type="SUPFAM" id="SSF56801">
    <property type="entry name" value="Acetyl-CoA synthetase-like"/>
    <property type="match status" value="1"/>
</dbReference>
<evidence type="ECO:0000259" key="5">
    <source>
        <dbReference type="Pfam" id="PF00501"/>
    </source>
</evidence>
<dbReference type="InterPro" id="IPR042099">
    <property type="entry name" value="ANL_N_sf"/>
</dbReference>
<name>A0A7R8D1T2_LEPSM</name>
<dbReference type="EMBL" id="HG994586">
    <property type="protein sequence ID" value="CAF2998835.1"/>
    <property type="molecule type" value="Genomic_DNA"/>
</dbReference>
<dbReference type="Proteomes" id="UP000675881">
    <property type="component" value="Chromosome 7"/>
</dbReference>
<dbReference type="AlphaFoldDB" id="A0A7R8D1T2"/>